<evidence type="ECO:0000256" key="2">
    <source>
        <dbReference type="HAMAP-Rule" id="MF_01212"/>
    </source>
</evidence>
<name>A0ABU9BQ58_9BURK</name>
<dbReference type="Pfam" id="PF01966">
    <property type="entry name" value="HD"/>
    <property type="match status" value="1"/>
</dbReference>
<dbReference type="PANTHER" id="PTHR11373:SF43">
    <property type="entry name" value="DEOXYGUANOSINETRIPHOSPHATE TRIPHOSPHOHYDROLASE-LIKE PROTEIN"/>
    <property type="match status" value="1"/>
</dbReference>
<dbReference type="CDD" id="cd00077">
    <property type="entry name" value="HDc"/>
    <property type="match status" value="1"/>
</dbReference>
<proteinExistence type="inferred from homology"/>
<protein>
    <recommendedName>
        <fullName evidence="2">Deoxyguanosinetriphosphate triphosphohydrolase-like protein</fullName>
    </recommendedName>
</protein>
<dbReference type="NCBIfam" id="NF002326">
    <property type="entry name" value="PRK01286.1-1"/>
    <property type="match status" value="1"/>
</dbReference>
<dbReference type="SMART" id="SM00471">
    <property type="entry name" value="HDc"/>
    <property type="match status" value="1"/>
</dbReference>
<keyword evidence="5" id="KW-1185">Reference proteome</keyword>
<dbReference type="HAMAP" id="MF_01212">
    <property type="entry name" value="dGTPase_type2"/>
    <property type="match status" value="1"/>
</dbReference>
<feature type="domain" description="HD" evidence="3">
    <location>
        <begin position="79"/>
        <end position="215"/>
    </location>
</feature>
<organism evidence="4 5">
    <name type="scientific">Ideonella lacteola</name>
    <dbReference type="NCBI Taxonomy" id="2984193"/>
    <lineage>
        <taxon>Bacteria</taxon>
        <taxon>Pseudomonadati</taxon>
        <taxon>Pseudomonadota</taxon>
        <taxon>Betaproteobacteria</taxon>
        <taxon>Burkholderiales</taxon>
        <taxon>Sphaerotilaceae</taxon>
        <taxon>Ideonella</taxon>
    </lineage>
</organism>
<dbReference type="PROSITE" id="PS51831">
    <property type="entry name" value="HD"/>
    <property type="match status" value="1"/>
</dbReference>
<keyword evidence="1 2" id="KW-0378">Hydrolase</keyword>
<dbReference type="EMBL" id="JBBUTG010000009">
    <property type="protein sequence ID" value="MEK8032092.1"/>
    <property type="molecule type" value="Genomic_DNA"/>
</dbReference>
<dbReference type="InterPro" id="IPR006674">
    <property type="entry name" value="HD_domain"/>
</dbReference>
<dbReference type="InterPro" id="IPR023023">
    <property type="entry name" value="dNTPase_2"/>
</dbReference>
<dbReference type="NCBIfam" id="TIGR01353">
    <property type="entry name" value="dGTP_triPase"/>
    <property type="match status" value="1"/>
</dbReference>
<dbReference type="Pfam" id="PF13286">
    <property type="entry name" value="HD_assoc"/>
    <property type="match status" value="1"/>
</dbReference>
<evidence type="ECO:0000313" key="4">
    <source>
        <dbReference type="EMBL" id="MEK8032092.1"/>
    </source>
</evidence>
<comment type="caution">
    <text evidence="4">The sequence shown here is derived from an EMBL/GenBank/DDBJ whole genome shotgun (WGS) entry which is preliminary data.</text>
</comment>
<reference evidence="4 5" key="1">
    <citation type="submission" date="2024-04" db="EMBL/GenBank/DDBJ databases">
        <title>Novel species of the genus Ideonella isolated from streams.</title>
        <authorList>
            <person name="Lu H."/>
        </authorList>
    </citation>
    <scope>NUCLEOTIDE SEQUENCE [LARGE SCALE GENOMIC DNA]</scope>
    <source>
        <strain evidence="4 5">DXS29W</strain>
    </source>
</reference>
<dbReference type="SUPFAM" id="SSF109604">
    <property type="entry name" value="HD-domain/PDEase-like"/>
    <property type="match status" value="1"/>
</dbReference>
<dbReference type="PANTHER" id="PTHR11373">
    <property type="entry name" value="DEOXYNUCLEOSIDE TRIPHOSPHATE TRIPHOSPHOHYDROLASE"/>
    <property type="match status" value="1"/>
</dbReference>
<evidence type="ECO:0000313" key="5">
    <source>
        <dbReference type="Proteomes" id="UP001371218"/>
    </source>
</evidence>
<evidence type="ECO:0000256" key="1">
    <source>
        <dbReference type="ARBA" id="ARBA00022801"/>
    </source>
</evidence>
<evidence type="ECO:0000259" key="3">
    <source>
        <dbReference type="PROSITE" id="PS51831"/>
    </source>
</evidence>
<dbReference type="Proteomes" id="UP001371218">
    <property type="component" value="Unassembled WGS sequence"/>
</dbReference>
<dbReference type="Gene3D" id="1.10.3210.10">
    <property type="entry name" value="Hypothetical protein af1432"/>
    <property type="match status" value="1"/>
</dbReference>
<dbReference type="InterPro" id="IPR003607">
    <property type="entry name" value="HD/PDEase_dom"/>
</dbReference>
<gene>
    <name evidence="4" type="ORF">AACH06_14795</name>
</gene>
<comment type="similarity">
    <text evidence="2">Belongs to the dGTPase family. Type 2 subfamily.</text>
</comment>
<dbReference type="InterPro" id="IPR050135">
    <property type="entry name" value="dGTPase-like"/>
</dbReference>
<dbReference type="InterPro" id="IPR006261">
    <property type="entry name" value="dGTPase"/>
</dbReference>
<dbReference type="InterPro" id="IPR026875">
    <property type="entry name" value="PHydrolase_assoc_dom"/>
</dbReference>
<sequence length="395" mass="45263">MNDRRVMETAPTFVRDDAVAPWGSRAAESKGRRWHEPSAPTRTDFQRDRDRIVHCSAFRRLVYKTQVFLNHEGDLFRTRLTHSLEVAQLGRSMAHSLGLNEDLVEAIALAHDLGHTPFGHAGQDALDGCMKPYGGFEHNLQSLRVVDKLEQRYPEWDGLNLCFETREGILKRCPLSLAQEWERDEPNGVGRRFVAGEQPSLEAQLTNLADEIAYNAHDIDDGVRSGLLTLDMLREVPLFERFREQTLADHPAVANHPRRLLAEIIRRMLSEQVYDVIRATRQQLATHAPDSADMARRMPPLVCFSEDMKRESATLKRFLFRALYRHPQVMATTDTAKTVIVELFDFYSRNPNELPGDPAQKANPMRALADYIAGMTDRYALREHHRLTGRRVFLD</sequence>
<accession>A0ABU9BQ58</accession>